<organism evidence="4 5">
    <name type="scientific">Steccherinum ochraceum</name>
    <dbReference type="NCBI Taxonomy" id="92696"/>
    <lineage>
        <taxon>Eukaryota</taxon>
        <taxon>Fungi</taxon>
        <taxon>Dikarya</taxon>
        <taxon>Basidiomycota</taxon>
        <taxon>Agaricomycotina</taxon>
        <taxon>Agaricomycetes</taxon>
        <taxon>Polyporales</taxon>
        <taxon>Steccherinaceae</taxon>
        <taxon>Steccherinum</taxon>
    </lineage>
</organism>
<feature type="compositionally biased region" description="Polar residues" evidence="1">
    <location>
        <begin position="282"/>
        <end position="300"/>
    </location>
</feature>
<gene>
    <name evidence="4" type="ORF">EIP91_000951</name>
</gene>
<name>A0A4R0RET7_9APHY</name>
<keyword evidence="2" id="KW-0812">Transmembrane</keyword>
<evidence type="ECO:0000256" key="3">
    <source>
        <dbReference type="SAM" id="SignalP"/>
    </source>
</evidence>
<keyword evidence="2" id="KW-0472">Membrane</keyword>
<dbReference type="Gene3D" id="2.60.120.260">
    <property type="entry name" value="Galactose-binding domain-like"/>
    <property type="match status" value="1"/>
</dbReference>
<evidence type="ECO:0000313" key="4">
    <source>
        <dbReference type="EMBL" id="TCD66760.1"/>
    </source>
</evidence>
<accession>A0A4R0RET7</accession>
<feature type="chain" id="PRO_5020527532" evidence="3">
    <location>
        <begin position="30"/>
        <end position="324"/>
    </location>
</feature>
<evidence type="ECO:0000256" key="2">
    <source>
        <dbReference type="SAM" id="Phobius"/>
    </source>
</evidence>
<feature type="region of interest" description="Disordered" evidence="1">
    <location>
        <begin position="278"/>
        <end position="300"/>
    </location>
</feature>
<evidence type="ECO:0000313" key="5">
    <source>
        <dbReference type="Proteomes" id="UP000292702"/>
    </source>
</evidence>
<dbReference type="OrthoDB" id="3245657at2759"/>
<comment type="caution">
    <text evidence="4">The sequence shown here is derived from an EMBL/GenBank/DDBJ whole genome shotgun (WGS) entry which is preliminary data.</text>
</comment>
<feature type="transmembrane region" description="Helical" evidence="2">
    <location>
        <begin position="217"/>
        <end position="239"/>
    </location>
</feature>
<sequence>MGRIYHWIIIPSHLIVLTLLLLLAAHVEAVLVNVTVDDDGVDSLTGSMILYEPSNGWSVGQNCSACQAQPDRTRAWNNSWHDGTYTPGESNATFQFTGTALWVFCILAPSNVHPGPMWPDSDMTFYIDGSVAGIFHQAASTVPAYTPNYPVFQTASMPNAAHTFVLQNGQIGSTHRTLVLLDYLIYSYDDSYGTPAPISTQTASLGTSSKSKSTHTIAIVVPVVIVAALIALGACAYFWRRRRHLRLETERMQQSPVAYTVSVPPITVRRARVIPAKGNQGAGVQSSPVATDANGASGSGMNLMSPDSYVHVQAEDAGPPSYHE</sequence>
<keyword evidence="2" id="KW-1133">Transmembrane helix</keyword>
<dbReference type="AlphaFoldDB" id="A0A4R0RET7"/>
<evidence type="ECO:0000256" key="1">
    <source>
        <dbReference type="SAM" id="MobiDB-lite"/>
    </source>
</evidence>
<keyword evidence="5" id="KW-1185">Reference proteome</keyword>
<dbReference type="Proteomes" id="UP000292702">
    <property type="component" value="Unassembled WGS sequence"/>
</dbReference>
<keyword evidence="3" id="KW-0732">Signal</keyword>
<dbReference type="STRING" id="92696.A0A4R0RET7"/>
<protein>
    <submittedName>
        <fullName evidence="4">Uncharacterized protein</fullName>
    </submittedName>
</protein>
<reference evidence="4 5" key="1">
    <citation type="submission" date="2018-11" db="EMBL/GenBank/DDBJ databases">
        <title>Genome assembly of Steccherinum ochraceum LE-BIN_3174, the white-rot fungus of the Steccherinaceae family (The Residual Polyporoid clade, Polyporales, Basidiomycota).</title>
        <authorList>
            <person name="Fedorova T.V."/>
            <person name="Glazunova O.A."/>
            <person name="Landesman E.O."/>
            <person name="Moiseenko K.V."/>
            <person name="Psurtseva N.V."/>
            <person name="Savinova O.S."/>
            <person name="Shakhova N.V."/>
            <person name="Tyazhelova T.V."/>
            <person name="Vasina D.V."/>
        </authorList>
    </citation>
    <scope>NUCLEOTIDE SEQUENCE [LARGE SCALE GENOMIC DNA]</scope>
    <source>
        <strain evidence="4 5">LE-BIN_3174</strain>
    </source>
</reference>
<dbReference type="EMBL" id="RWJN01000122">
    <property type="protein sequence ID" value="TCD66760.1"/>
    <property type="molecule type" value="Genomic_DNA"/>
</dbReference>
<proteinExistence type="predicted"/>
<feature type="signal peptide" evidence="3">
    <location>
        <begin position="1"/>
        <end position="29"/>
    </location>
</feature>